<feature type="region of interest" description="Disordered" evidence="1">
    <location>
        <begin position="1"/>
        <end position="28"/>
    </location>
</feature>
<evidence type="ECO:0000256" key="1">
    <source>
        <dbReference type="SAM" id="MobiDB-lite"/>
    </source>
</evidence>
<protein>
    <submittedName>
        <fullName evidence="2">Uncharacterized protein</fullName>
    </submittedName>
</protein>
<dbReference type="AlphaFoldDB" id="K1S9Y0"/>
<feature type="compositionally biased region" description="Basic and acidic residues" evidence="1">
    <location>
        <begin position="17"/>
        <end position="28"/>
    </location>
</feature>
<sequence length="28" mass="3239">MLDLNHVSMTFNPGTVNEKKRLTDINLH</sequence>
<organism evidence="2">
    <name type="scientific">human gut metagenome</name>
    <dbReference type="NCBI Taxonomy" id="408170"/>
    <lineage>
        <taxon>unclassified sequences</taxon>
        <taxon>metagenomes</taxon>
        <taxon>organismal metagenomes</taxon>
    </lineage>
</organism>
<gene>
    <name evidence="2" type="ORF">LEA_17012</name>
</gene>
<dbReference type="EMBL" id="AJWY01011636">
    <property type="protein sequence ID" value="EKC52204.1"/>
    <property type="molecule type" value="Genomic_DNA"/>
</dbReference>
<accession>K1S9Y0</accession>
<feature type="non-terminal residue" evidence="2">
    <location>
        <position position="28"/>
    </location>
</feature>
<name>K1S9Y0_9ZZZZ</name>
<evidence type="ECO:0000313" key="2">
    <source>
        <dbReference type="EMBL" id="EKC52204.1"/>
    </source>
</evidence>
<reference evidence="2" key="1">
    <citation type="journal article" date="2013" name="Environ. Microbiol.">
        <title>Microbiota from the distal guts of lean and obese adolescents exhibit partial functional redundancy besides clear differences in community structure.</title>
        <authorList>
            <person name="Ferrer M."/>
            <person name="Ruiz A."/>
            <person name="Lanza F."/>
            <person name="Haange S.B."/>
            <person name="Oberbach A."/>
            <person name="Till H."/>
            <person name="Bargiela R."/>
            <person name="Campoy C."/>
            <person name="Segura M.T."/>
            <person name="Richter M."/>
            <person name="von Bergen M."/>
            <person name="Seifert J."/>
            <person name="Suarez A."/>
        </authorList>
    </citation>
    <scope>NUCLEOTIDE SEQUENCE</scope>
</reference>
<comment type="caution">
    <text evidence="2">The sequence shown here is derived from an EMBL/GenBank/DDBJ whole genome shotgun (WGS) entry which is preliminary data.</text>
</comment>
<proteinExistence type="predicted"/>